<feature type="binding site" evidence="13">
    <location>
        <position position="118"/>
    </location>
    <ligand>
        <name>(2R)-3-phosphoglycerate</name>
        <dbReference type="ChEBI" id="CHEBI:58272"/>
    </ligand>
</feature>
<dbReference type="HAMAP" id="MF_00145">
    <property type="entry name" value="Phosphoglyc_kinase"/>
    <property type="match status" value="1"/>
</dbReference>
<keyword evidence="12" id="KW-0963">Cytoplasm</keyword>
<dbReference type="PROSITE" id="PS00111">
    <property type="entry name" value="PGLYCERATE_KINASE"/>
    <property type="match status" value="1"/>
</dbReference>
<keyword evidence="7 12" id="KW-0808">Transferase</keyword>
<dbReference type="InterPro" id="IPR001576">
    <property type="entry name" value="Phosphoglycerate_kinase"/>
</dbReference>
<comment type="subcellular location">
    <subcellularLocation>
        <location evidence="12">Cytoplasm</location>
    </subcellularLocation>
</comment>
<comment type="caution">
    <text evidence="16">The sequence shown here is derived from an EMBL/GenBank/DDBJ whole genome shotgun (WGS) entry which is preliminary data.</text>
</comment>
<accession>A0A2A2IAL2</accession>
<dbReference type="OrthoDB" id="9808460at2"/>
<evidence type="ECO:0000256" key="6">
    <source>
        <dbReference type="ARBA" id="ARBA00016471"/>
    </source>
</evidence>
<keyword evidence="12" id="KW-0597">Phosphoprotein</keyword>
<keyword evidence="9 12" id="KW-0418">Kinase</keyword>
<keyword evidence="11 12" id="KW-0324">Glycolysis</keyword>
<dbReference type="GO" id="GO:0004618">
    <property type="term" value="F:phosphoglycerate kinase activity"/>
    <property type="evidence" value="ECO:0007669"/>
    <property type="project" value="UniProtKB-UniRule"/>
</dbReference>
<dbReference type="InterPro" id="IPR015824">
    <property type="entry name" value="Phosphoglycerate_kinase_N"/>
</dbReference>
<evidence type="ECO:0000256" key="4">
    <source>
        <dbReference type="ARBA" id="ARBA00011245"/>
    </source>
</evidence>
<dbReference type="GO" id="GO:0006094">
    <property type="term" value="P:gluconeogenesis"/>
    <property type="evidence" value="ECO:0007669"/>
    <property type="project" value="TreeGrafter"/>
</dbReference>
<evidence type="ECO:0000313" key="17">
    <source>
        <dbReference type="Proteomes" id="UP000218887"/>
    </source>
</evidence>
<dbReference type="Pfam" id="PF00162">
    <property type="entry name" value="PGK"/>
    <property type="match status" value="1"/>
</dbReference>
<comment type="pathway">
    <text evidence="2 12">Carbohydrate degradation; glycolysis; pyruvate from D-glyceraldehyde 3-phosphate: step 2/5.</text>
</comment>
<dbReference type="PIRSF" id="PIRSF000724">
    <property type="entry name" value="Pgk"/>
    <property type="match status" value="1"/>
</dbReference>
<evidence type="ECO:0000256" key="3">
    <source>
        <dbReference type="ARBA" id="ARBA00008982"/>
    </source>
</evidence>
<dbReference type="PANTHER" id="PTHR11406:SF23">
    <property type="entry name" value="PHOSPHOGLYCERATE KINASE 1, CHLOROPLASTIC-RELATED"/>
    <property type="match status" value="1"/>
</dbReference>
<dbReference type="PANTHER" id="PTHR11406">
    <property type="entry name" value="PHOSPHOGLYCERATE KINASE"/>
    <property type="match status" value="1"/>
</dbReference>
<feature type="binding site" evidence="12 13">
    <location>
        <begin position="21"/>
        <end position="23"/>
    </location>
    <ligand>
        <name>substrate</name>
    </ligand>
</feature>
<dbReference type="Gene3D" id="3.40.50.1260">
    <property type="entry name" value="Phosphoglycerate kinase, N-terminal domain"/>
    <property type="match status" value="2"/>
</dbReference>
<evidence type="ECO:0000256" key="12">
    <source>
        <dbReference type="HAMAP-Rule" id="MF_00145"/>
    </source>
</evidence>
<dbReference type="PRINTS" id="PR00477">
    <property type="entry name" value="PHGLYCKINASE"/>
</dbReference>
<dbReference type="FunFam" id="3.40.50.1260:FF:000003">
    <property type="entry name" value="Phosphoglycerate kinase"/>
    <property type="match status" value="1"/>
</dbReference>
<gene>
    <name evidence="12 16" type="primary">pgk</name>
    <name evidence="16" type="ORF">CIL05_15050</name>
</gene>
<comment type="catalytic activity">
    <reaction evidence="1 12 15">
        <text>(2R)-3-phosphoglycerate + ATP = (2R)-3-phospho-glyceroyl phosphate + ADP</text>
        <dbReference type="Rhea" id="RHEA:14801"/>
        <dbReference type="ChEBI" id="CHEBI:30616"/>
        <dbReference type="ChEBI" id="CHEBI:57604"/>
        <dbReference type="ChEBI" id="CHEBI:58272"/>
        <dbReference type="ChEBI" id="CHEBI:456216"/>
        <dbReference type="EC" id="2.7.2.3"/>
    </reaction>
</comment>
<dbReference type="AlphaFoldDB" id="A0A2A2IAL2"/>
<dbReference type="InterPro" id="IPR015911">
    <property type="entry name" value="Phosphoglycerate_kinase_CS"/>
</dbReference>
<evidence type="ECO:0000256" key="5">
    <source>
        <dbReference type="ARBA" id="ARBA00013061"/>
    </source>
</evidence>
<dbReference type="GO" id="GO:0006096">
    <property type="term" value="P:glycolytic process"/>
    <property type="evidence" value="ECO:0007669"/>
    <property type="project" value="UniProtKB-UniRule"/>
</dbReference>
<name>A0A2A2IAL2_9BACI</name>
<feature type="binding site" evidence="13">
    <location>
        <position position="151"/>
    </location>
    <ligand>
        <name>(2R)-3-phosphoglycerate</name>
        <dbReference type="ChEBI" id="CHEBI:58272"/>
    </ligand>
</feature>
<feature type="binding site" evidence="12 14">
    <location>
        <begin position="349"/>
        <end position="352"/>
    </location>
    <ligand>
        <name>ATP</name>
        <dbReference type="ChEBI" id="CHEBI:30616"/>
    </ligand>
</feature>
<feature type="binding site" evidence="12 14">
    <location>
        <position position="323"/>
    </location>
    <ligand>
        <name>ATP</name>
        <dbReference type="ChEBI" id="CHEBI:30616"/>
    </ligand>
</feature>
<dbReference type="GO" id="GO:0005829">
    <property type="term" value="C:cytosol"/>
    <property type="evidence" value="ECO:0007669"/>
    <property type="project" value="TreeGrafter"/>
</dbReference>
<sequence>MNKKTLQDLNVEGKKVFCRVDFNVPMKDGVVTDDTRIKAALPTINYLSEQGAIVILASHLGRPKGQVVEELRLDPVAERLSELIGKDVVKTDAVYGKEVNEALSQISDGDLLLIENVRFEAGEEKNDPELAQSFADMADFFVNDAFGAAHRAHASTTGVAEKLPSAAGCLMEKEIDVLGKALENPERPFTAIIGGAKVKDKINVIDNLLDKVDNLIIGGGLAYTFIKAQGHEIGKSLLEEDKIDLAKEFMKKAEEKDVNLVLPVDAVIADDFSETANTKIVPIDQIPADWEALDIGTQTREKFSQIVADSKLILWNGPMGVFEMNAFAGGTKAVAEALANTDGYSIIGGGDSAAAVEKFGFAEDMDHVSTGGGASLEFMEGKVLPGVQALNNK</sequence>
<comment type="subunit">
    <text evidence="4 12">Monomer.</text>
</comment>
<keyword evidence="10 12" id="KW-0067">ATP-binding</keyword>
<feature type="binding site" evidence="13">
    <location>
        <position position="36"/>
    </location>
    <ligand>
        <name>(2R)-3-phosphoglycerate</name>
        <dbReference type="ChEBI" id="CHEBI:58272"/>
    </ligand>
</feature>
<dbReference type="InterPro" id="IPR036043">
    <property type="entry name" value="Phosphoglycerate_kinase_sf"/>
</dbReference>
<feature type="binding site" evidence="12">
    <location>
        <position position="151"/>
    </location>
    <ligand>
        <name>substrate</name>
    </ligand>
</feature>
<dbReference type="UniPathway" id="UPA00109">
    <property type="reaction ID" value="UER00185"/>
</dbReference>
<proteinExistence type="inferred from homology"/>
<evidence type="ECO:0000256" key="7">
    <source>
        <dbReference type="ARBA" id="ARBA00022679"/>
    </source>
</evidence>
<evidence type="ECO:0000256" key="9">
    <source>
        <dbReference type="ARBA" id="ARBA00022777"/>
    </source>
</evidence>
<dbReference type="FunFam" id="3.40.50.1260:FF:000006">
    <property type="entry name" value="Phosphoglycerate kinase"/>
    <property type="match status" value="1"/>
</dbReference>
<evidence type="ECO:0000256" key="14">
    <source>
        <dbReference type="PIRSR" id="PIRSR000724-2"/>
    </source>
</evidence>
<dbReference type="SUPFAM" id="SSF53748">
    <property type="entry name" value="Phosphoglycerate kinase"/>
    <property type="match status" value="1"/>
</dbReference>
<reference evidence="16 17" key="1">
    <citation type="submission" date="2017-08" db="EMBL/GenBank/DDBJ databases">
        <title>Virgibacillus indicus sp. nov. and Virgibacillus profoundi sp. nov, two moderately halophilic bacteria isolated from marine sediment by using the Microfluidic Streak Plate.</title>
        <authorList>
            <person name="Xu B."/>
            <person name="Hu B."/>
            <person name="Wang J."/>
            <person name="Zhu Y."/>
            <person name="Huang L."/>
            <person name="Du W."/>
            <person name="Huang Y."/>
        </authorList>
    </citation>
    <scope>NUCLEOTIDE SEQUENCE [LARGE SCALE GENOMIC DNA]</scope>
    <source>
        <strain evidence="16 17">IO3-P3-H5</strain>
    </source>
</reference>
<keyword evidence="17" id="KW-1185">Reference proteome</keyword>
<protein>
    <recommendedName>
        <fullName evidence="6 12">Phosphoglycerate kinase</fullName>
        <ecNumber evidence="5 12">2.7.2.3</ecNumber>
    </recommendedName>
</protein>
<dbReference type="GO" id="GO:0043531">
    <property type="term" value="F:ADP binding"/>
    <property type="evidence" value="ECO:0007669"/>
    <property type="project" value="TreeGrafter"/>
</dbReference>
<feature type="modified residue" description="Phosphothreonine" evidence="12">
    <location>
        <position position="299"/>
    </location>
</feature>
<comment type="similarity">
    <text evidence="3 12 15">Belongs to the phosphoglycerate kinase family.</text>
</comment>
<dbReference type="CDD" id="cd00318">
    <property type="entry name" value="Phosphoglycerate_kinase"/>
    <property type="match status" value="1"/>
</dbReference>
<feature type="binding site" evidence="12">
    <location>
        <position position="36"/>
    </location>
    <ligand>
        <name>substrate</name>
    </ligand>
</feature>
<evidence type="ECO:0000256" key="1">
    <source>
        <dbReference type="ARBA" id="ARBA00000642"/>
    </source>
</evidence>
<comment type="caution">
    <text evidence="12">Lacks conserved residue(s) required for the propagation of feature annotation.</text>
</comment>
<dbReference type="EC" id="2.7.2.3" evidence="5 12"/>
<organism evidence="16 17">
    <name type="scientific">Virgibacillus profundi</name>
    <dbReference type="NCBI Taxonomy" id="2024555"/>
    <lineage>
        <taxon>Bacteria</taxon>
        <taxon>Bacillati</taxon>
        <taxon>Bacillota</taxon>
        <taxon>Bacilli</taxon>
        <taxon>Bacillales</taxon>
        <taxon>Bacillaceae</taxon>
        <taxon>Virgibacillus</taxon>
    </lineage>
</organism>
<evidence type="ECO:0000256" key="13">
    <source>
        <dbReference type="PIRSR" id="PIRSR000724-1"/>
    </source>
</evidence>
<dbReference type="RefSeq" id="WP_095656380.1">
    <property type="nucleotide sequence ID" value="NZ_NPOA01000011.1"/>
</dbReference>
<feature type="binding site" evidence="12">
    <location>
        <position position="118"/>
    </location>
    <ligand>
        <name>substrate</name>
    </ligand>
</feature>
<evidence type="ECO:0000256" key="15">
    <source>
        <dbReference type="RuleBase" id="RU000532"/>
    </source>
</evidence>
<evidence type="ECO:0000256" key="11">
    <source>
        <dbReference type="ARBA" id="ARBA00023152"/>
    </source>
</evidence>
<dbReference type="GO" id="GO:0005524">
    <property type="term" value="F:ATP binding"/>
    <property type="evidence" value="ECO:0007669"/>
    <property type="project" value="UniProtKB-KW"/>
</dbReference>
<evidence type="ECO:0000256" key="2">
    <source>
        <dbReference type="ARBA" id="ARBA00004838"/>
    </source>
</evidence>
<keyword evidence="8 12" id="KW-0547">Nucleotide-binding</keyword>
<evidence type="ECO:0000256" key="8">
    <source>
        <dbReference type="ARBA" id="ARBA00022741"/>
    </source>
</evidence>
<feature type="binding site" evidence="12 14">
    <location>
        <position position="201"/>
    </location>
    <ligand>
        <name>ATP</name>
        <dbReference type="ChEBI" id="CHEBI:30616"/>
    </ligand>
</feature>
<evidence type="ECO:0000313" key="16">
    <source>
        <dbReference type="EMBL" id="PAV28612.1"/>
    </source>
</evidence>
<dbReference type="Proteomes" id="UP000218887">
    <property type="component" value="Unassembled WGS sequence"/>
</dbReference>
<dbReference type="EMBL" id="NPOA01000011">
    <property type="protein sequence ID" value="PAV28612.1"/>
    <property type="molecule type" value="Genomic_DNA"/>
</dbReference>
<evidence type="ECO:0000256" key="10">
    <source>
        <dbReference type="ARBA" id="ARBA00022840"/>
    </source>
</evidence>
<feature type="binding site" evidence="12 13">
    <location>
        <begin position="59"/>
        <end position="62"/>
    </location>
    <ligand>
        <name>substrate</name>
    </ligand>
</feature>